<keyword evidence="2" id="KW-1185">Reference proteome</keyword>
<dbReference type="AlphaFoldDB" id="A0A9P0SZB0"/>
<protein>
    <submittedName>
        <fullName evidence="1">Uncharacterized protein</fullName>
    </submittedName>
</protein>
<comment type="caution">
    <text evidence="1">The sequence shown here is derived from an EMBL/GenBank/DDBJ whole genome shotgun (WGS) entry which is preliminary data.</text>
</comment>
<proteinExistence type="predicted"/>
<reference evidence="1" key="1">
    <citation type="submission" date="2022-05" db="EMBL/GenBank/DDBJ databases">
        <authorList>
            <person name="Okamura Y."/>
        </authorList>
    </citation>
    <scope>NUCLEOTIDE SEQUENCE</scope>
</reference>
<dbReference type="EMBL" id="CALOZG010000002">
    <property type="protein sequence ID" value="CAH3984499.1"/>
    <property type="molecule type" value="Genomic_DNA"/>
</dbReference>
<organism evidence="1 2">
    <name type="scientific">Pieris brassicae</name>
    <name type="common">White butterfly</name>
    <name type="synonym">Large white butterfly</name>
    <dbReference type="NCBI Taxonomy" id="7116"/>
    <lineage>
        <taxon>Eukaryota</taxon>
        <taxon>Metazoa</taxon>
        <taxon>Ecdysozoa</taxon>
        <taxon>Arthropoda</taxon>
        <taxon>Hexapoda</taxon>
        <taxon>Insecta</taxon>
        <taxon>Pterygota</taxon>
        <taxon>Neoptera</taxon>
        <taxon>Endopterygota</taxon>
        <taxon>Lepidoptera</taxon>
        <taxon>Glossata</taxon>
        <taxon>Ditrysia</taxon>
        <taxon>Papilionoidea</taxon>
        <taxon>Pieridae</taxon>
        <taxon>Pierinae</taxon>
        <taxon>Pieris</taxon>
    </lineage>
</organism>
<sequence>MQKCGPTDVAFYAFIKSLFHHNLPLIVQQMAQSELALGSGSGNFPRGVAQRHVSVNREYYDTCKIRPVLADFSVDIEYYLRGECPSNILPCMQCLYTRKYKFD</sequence>
<dbReference type="Proteomes" id="UP001152562">
    <property type="component" value="Unassembled WGS sequence"/>
</dbReference>
<accession>A0A9P0SZB0</accession>
<evidence type="ECO:0000313" key="1">
    <source>
        <dbReference type="EMBL" id="CAH3984499.1"/>
    </source>
</evidence>
<gene>
    <name evidence="1" type="ORF">PIBRA_LOCUS2036</name>
</gene>
<evidence type="ECO:0000313" key="2">
    <source>
        <dbReference type="Proteomes" id="UP001152562"/>
    </source>
</evidence>
<name>A0A9P0SZB0_PIEBR</name>